<name>A0ACB0IXS0_TRIPR</name>
<dbReference type="Proteomes" id="UP001177021">
    <property type="component" value="Unassembled WGS sequence"/>
</dbReference>
<organism evidence="1 2">
    <name type="scientific">Trifolium pratense</name>
    <name type="common">Red clover</name>
    <dbReference type="NCBI Taxonomy" id="57577"/>
    <lineage>
        <taxon>Eukaryota</taxon>
        <taxon>Viridiplantae</taxon>
        <taxon>Streptophyta</taxon>
        <taxon>Embryophyta</taxon>
        <taxon>Tracheophyta</taxon>
        <taxon>Spermatophyta</taxon>
        <taxon>Magnoliopsida</taxon>
        <taxon>eudicotyledons</taxon>
        <taxon>Gunneridae</taxon>
        <taxon>Pentapetalae</taxon>
        <taxon>rosids</taxon>
        <taxon>fabids</taxon>
        <taxon>Fabales</taxon>
        <taxon>Fabaceae</taxon>
        <taxon>Papilionoideae</taxon>
        <taxon>50 kb inversion clade</taxon>
        <taxon>NPAAA clade</taxon>
        <taxon>Hologalegina</taxon>
        <taxon>IRL clade</taxon>
        <taxon>Trifolieae</taxon>
        <taxon>Trifolium</taxon>
    </lineage>
</organism>
<protein>
    <submittedName>
        <fullName evidence="1">Uncharacterized protein</fullName>
    </submittedName>
</protein>
<keyword evidence="2" id="KW-1185">Reference proteome</keyword>
<evidence type="ECO:0000313" key="2">
    <source>
        <dbReference type="Proteomes" id="UP001177021"/>
    </source>
</evidence>
<reference evidence="1" key="1">
    <citation type="submission" date="2023-10" db="EMBL/GenBank/DDBJ databases">
        <authorList>
            <person name="Rodriguez Cubillos JULIANA M."/>
            <person name="De Vega J."/>
        </authorList>
    </citation>
    <scope>NUCLEOTIDE SEQUENCE</scope>
</reference>
<proteinExistence type="predicted"/>
<gene>
    <name evidence="1" type="ORF">MILVUS5_LOCUS7081</name>
</gene>
<sequence>MILFLFLFLTAKEVDSTSKRSKPSKPTPYFLMICKTRDDCPDIFVPDTCMSMCNHGNCDLHFGIGPVPLGWT</sequence>
<comment type="caution">
    <text evidence="1">The sequence shown here is derived from an EMBL/GenBank/DDBJ whole genome shotgun (WGS) entry which is preliminary data.</text>
</comment>
<dbReference type="EMBL" id="CASHSV030000013">
    <property type="protein sequence ID" value="CAJ2636609.1"/>
    <property type="molecule type" value="Genomic_DNA"/>
</dbReference>
<evidence type="ECO:0000313" key="1">
    <source>
        <dbReference type="EMBL" id="CAJ2636609.1"/>
    </source>
</evidence>
<accession>A0ACB0IXS0</accession>